<dbReference type="InterPro" id="IPR041588">
    <property type="entry name" value="Integrase_H2C2"/>
</dbReference>
<dbReference type="Proteomes" id="UP000325440">
    <property type="component" value="Unassembled WGS sequence"/>
</dbReference>
<reference evidence="3 4" key="1">
    <citation type="submission" date="2019-08" db="EMBL/GenBank/DDBJ databases">
        <authorList>
            <person name="Alioto T."/>
            <person name="Alioto T."/>
            <person name="Gomez Garrido J."/>
        </authorList>
    </citation>
    <scope>NUCLEOTIDE SEQUENCE [LARGE SCALE GENOMIC DNA]</scope>
</reference>
<evidence type="ECO:0000313" key="3">
    <source>
        <dbReference type="EMBL" id="VVC28702.1"/>
    </source>
</evidence>
<protein>
    <recommendedName>
        <fullName evidence="5">DUF4806 domain-containing protein</fullName>
    </recommendedName>
</protein>
<evidence type="ECO:0000259" key="1">
    <source>
        <dbReference type="Pfam" id="PF16064"/>
    </source>
</evidence>
<sequence>MLHCGDPVNPLCSVQTTLSSAHRGRDATRRLLKQRYFWFRMSDDVRNFIRQCNVYEAVLKMLLRGQIMMKFKLEKIEEKQNTIMKMLIQKKESLSGEDNNIDYYIFSDLFPLKNIEDLNQIESKLIDIGYRTAIIRELSYIGGKTVASAVKKMIVKMFDDELLSKFTFAGRKSTNKKCFQSLKLYKIIDEATKKITKFKECLKQEEIDDPIKYMLVQAPFRIKRKPETTEIASK</sequence>
<proteinExistence type="predicted"/>
<dbReference type="EMBL" id="CABPRJ010000483">
    <property type="protein sequence ID" value="VVC28702.1"/>
    <property type="molecule type" value="Genomic_DNA"/>
</dbReference>
<dbReference type="InterPro" id="IPR032071">
    <property type="entry name" value="DUF4806"/>
</dbReference>
<evidence type="ECO:0000259" key="2">
    <source>
        <dbReference type="Pfam" id="PF17921"/>
    </source>
</evidence>
<dbReference type="PANTHER" id="PTHR34153">
    <property type="entry name" value="SI:CH211-262H13.3-RELATED-RELATED"/>
    <property type="match status" value="1"/>
</dbReference>
<dbReference type="PANTHER" id="PTHR34153:SF2">
    <property type="entry name" value="SI:CH211-262H13.3-RELATED"/>
    <property type="match status" value="1"/>
</dbReference>
<dbReference type="Pfam" id="PF17921">
    <property type="entry name" value="Integrase_H2C2"/>
    <property type="match status" value="1"/>
</dbReference>
<name>A0A5E4MBC0_9HEMI</name>
<dbReference type="Gene3D" id="1.10.340.70">
    <property type="match status" value="1"/>
</dbReference>
<evidence type="ECO:0000313" key="4">
    <source>
        <dbReference type="Proteomes" id="UP000325440"/>
    </source>
</evidence>
<feature type="domain" description="Integrase zinc-binding" evidence="2">
    <location>
        <begin position="19"/>
        <end position="54"/>
    </location>
</feature>
<feature type="domain" description="DUF4806" evidence="1">
    <location>
        <begin position="109"/>
        <end position="183"/>
    </location>
</feature>
<gene>
    <name evidence="3" type="ORF">CINCED_3A004888</name>
</gene>
<dbReference type="OrthoDB" id="6592468at2759"/>
<dbReference type="AlphaFoldDB" id="A0A5E4MBC0"/>
<organism evidence="3 4">
    <name type="scientific">Cinara cedri</name>
    <dbReference type="NCBI Taxonomy" id="506608"/>
    <lineage>
        <taxon>Eukaryota</taxon>
        <taxon>Metazoa</taxon>
        <taxon>Ecdysozoa</taxon>
        <taxon>Arthropoda</taxon>
        <taxon>Hexapoda</taxon>
        <taxon>Insecta</taxon>
        <taxon>Pterygota</taxon>
        <taxon>Neoptera</taxon>
        <taxon>Paraneoptera</taxon>
        <taxon>Hemiptera</taxon>
        <taxon>Sternorrhyncha</taxon>
        <taxon>Aphidomorpha</taxon>
        <taxon>Aphidoidea</taxon>
        <taxon>Aphididae</taxon>
        <taxon>Lachninae</taxon>
        <taxon>Cinara</taxon>
    </lineage>
</organism>
<dbReference type="Pfam" id="PF16064">
    <property type="entry name" value="DUF4806"/>
    <property type="match status" value="1"/>
</dbReference>
<accession>A0A5E4MBC0</accession>
<evidence type="ECO:0008006" key="5">
    <source>
        <dbReference type="Google" id="ProtNLM"/>
    </source>
</evidence>
<keyword evidence="4" id="KW-1185">Reference proteome</keyword>